<organism evidence="1 2">
    <name type="scientific">Stegodyphus mimosarum</name>
    <name type="common">African social velvet spider</name>
    <dbReference type="NCBI Taxonomy" id="407821"/>
    <lineage>
        <taxon>Eukaryota</taxon>
        <taxon>Metazoa</taxon>
        <taxon>Ecdysozoa</taxon>
        <taxon>Arthropoda</taxon>
        <taxon>Chelicerata</taxon>
        <taxon>Arachnida</taxon>
        <taxon>Araneae</taxon>
        <taxon>Araneomorphae</taxon>
        <taxon>Entelegynae</taxon>
        <taxon>Eresoidea</taxon>
        <taxon>Eresidae</taxon>
        <taxon>Stegodyphus</taxon>
    </lineage>
</organism>
<sequence>MLQVVEFCVFRRMLKLINSLQGTKFKSKITNSSNLKN</sequence>
<accession>A0A087SUX4</accession>
<dbReference type="AlphaFoldDB" id="A0A087SUX4"/>
<evidence type="ECO:0000313" key="1">
    <source>
        <dbReference type="EMBL" id="KFM56663.1"/>
    </source>
</evidence>
<dbReference type="Proteomes" id="UP000054359">
    <property type="component" value="Unassembled WGS sequence"/>
</dbReference>
<keyword evidence="2" id="KW-1185">Reference proteome</keyword>
<protein>
    <submittedName>
        <fullName evidence="1">Uncharacterized protein</fullName>
    </submittedName>
</protein>
<feature type="non-terminal residue" evidence="1">
    <location>
        <position position="37"/>
    </location>
</feature>
<dbReference type="EMBL" id="KK112075">
    <property type="protein sequence ID" value="KFM56663.1"/>
    <property type="molecule type" value="Genomic_DNA"/>
</dbReference>
<gene>
    <name evidence="1" type="ORF">X975_02957</name>
</gene>
<evidence type="ECO:0000313" key="2">
    <source>
        <dbReference type="Proteomes" id="UP000054359"/>
    </source>
</evidence>
<name>A0A087SUX4_STEMI</name>
<reference evidence="1 2" key="1">
    <citation type="submission" date="2013-11" db="EMBL/GenBank/DDBJ databases">
        <title>Genome sequencing of Stegodyphus mimosarum.</title>
        <authorList>
            <person name="Bechsgaard J."/>
        </authorList>
    </citation>
    <scope>NUCLEOTIDE SEQUENCE [LARGE SCALE GENOMIC DNA]</scope>
</reference>
<proteinExistence type="predicted"/>